<dbReference type="Proteomes" id="UP000465712">
    <property type="component" value="Unassembled WGS sequence"/>
</dbReference>
<gene>
    <name evidence="2" type="ORF">CAG72_04590</name>
</gene>
<reference evidence="2 3" key="1">
    <citation type="submission" date="2017-05" db="EMBL/GenBank/DDBJ databases">
        <title>High clonality and local adaptation shapes Vibrionaceae linages within an endangered oasis.</title>
        <authorList>
            <person name="Vazquez-Rosas-Landa M."/>
        </authorList>
    </citation>
    <scope>NUCLEOTIDE SEQUENCE [LARGE SCALE GENOMIC DNA]</scope>
    <source>
        <strain evidence="2 3">P46_P4S1P180</strain>
    </source>
</reference>
<evidence type="ECO:0000256" key="1">
    <source>
        <dbReference type="SAM" id="SignalP"/>
    </source>
</evidence>
<dbReference type="AlphaFoldDB" id="A0A7X4W945"/>
<dbReference type="InterPro" id="IPR018642">
    <property type="entry name" value="DUF2066"/>
</dbReference>
<dbReference type="Pfam" id="PF09839">
    <property type="entry name" value="DUF2066"/>
    <property type="match status" value="1"/>
</dbReference>
<protein>
    <submittedName>
        <fullName evidence="2">DUF2066 domain-containing protein</fullName>
    </submittedName>
</protein>
<comment type="caution">
    <text evidence="2">The sequence shown here is derived from an EMBL/GenBank/DDBJ whole genome shotgun (WGS) entry which is preliminary data.</text>
</comment>
<keyword evidence="1" id="KW-0732">Signal</keyword>
<accession>A0A7X4W945</accession>
<name>A0A7X4W945_9GAMM</name>
<evidence type="ECO:0000313" key="3">
    <source>
        <dbReference type="Proteomes" id="UP000465712"/>
    </source>
</evidence>
<organism evidence="2 3">
    <name type="scientific">Photobacterium halotolerans</name>
    <dbReference type="NCBI Taxonomy" id="265726"/>
    <lineage>
        <taxon>Bacteria</taxon>
        <taxon>Pseudomonadati</taxon>
        <taxon>Pseudomonadota</taxon>
        <taxon>Gammaproteobacteria</taxon>
        <taxon>Vibrionales</taxon>
        <taxon>Vibrionaceae</taxon>
        <taxon>Photobacterium</taxon>
    </lineage>
</organism>
<sequence>MWRVAFFLVALMALPLQAATVNTLYQAQVPLPDSDRQTEQTARVAALQQVLVKVSGQRDIASNEVIQKALENSGSYVSQLGYGNEQGQPVLEISFDSEKIRTLLTQANATFWSEQRPTVLVWLVEEANRDRSIVWDQSGNSLQANLNLAAAHRGVPVLLPIGDFQDVTAISVPDLWGGFSQPIANASTRYQPDAVLIARVQRRSDSMQLAWQLFPSSPAAMLDGHSASLEGRNSGDSTAAITAMMDQVADNLAARYAVQLGGATEGGFAIDVANVRRVEDFFQLEKLLKDLSSVASVNASHLQGDKVRFAIQLLSNEQVFARELSMEPRIQAQPVSSLVRDVTFDNQSAGDTTPANQEGMIVPVSREGSASEPLPQLDVSATQAAASSVGLYYWNPDA</sequence>
<dbReference type="EMBL" id="WXWW01000076">
    <property type="protein sequence ID" value="NAW64491.1"/>
    <property type="molecule type" value="Genomic_DNA"/>
</dbReference>
<feature type="chain" id="PRO_5030900347" evidence="1">
    <location>
        <begin position="19"/>
        <end position="398"/>
    </location>
</feature>
<proteinExistence type="predicted"/>
<evidence type="ECO:0000313" key="2">
    <source>
        <dbReference type="EMBL" id="NAW64491.1"/>
    </source>
</evidence>
<feature type="signal peptide" evidence="1">
    <location>
        <begin position="1"/>
        <end position="18"/>
    </location>
</feature>